<dbReference type="Proteomes" id="UP000584824">
    <property type="component" value="Unassembled WGS sequence"/>
</dbReference>
<dbReference type="AlphaFoldDB" id="A0A7W6P2Z7"/>
<gene>
    <name evidence="1" type="ORF">GGQ66_002965</name>
</gene>
<accession>A0A7W6P2Z7</accession>
<name>A0A7W6P2Z7_9HYPH</name>
<evidence type="ECO:0000313" key="1">
    <source>
        <dbReference type="EMBL" id="MBB4104391.1"/>
    </source>
</evidence>
<comment type="caution">
    <text evidence="1">The sequence shown here is derived from an EMBL/GenBank/DDBJ whole genome shotgun (WGS) entry which is preliminary data.</text>
</comment>
<reference evidence="1 2" key="1">
    <citation type="submission" date="2020-08" db="EMBL/GenBank/DDBJ databases">
        <title>Genomic Encyclopedia of Type Strains, Phase IV (KMG-IV): sequencing the most valuable type-strain genomes for metagenomic binning, comparative biology and taxonomic classification.</title>
        <authorList>
            <person name="Goeker M."/>
        </authorList>
    </citation>
    <scope>NUCLEOTIDE SEQUENCE [LARGE SCALE GENOMIC DNA]</scope>
    <source>
        <strain evidence="1 2">DSM 26385</strain>
    </source>
</reference>
<evidence type="ECO:0000313" key="2">
    <source>
        <dbReference type="Proteomes" id="UP000584824"/>
    </source>
</evidence>
<dbReference type="RefSeq" id="WP_183793470.1">
    <property type="nucleotide sequence ID" value="NZ_JACIDU010000011.1"/>
</dbReference>
<dbReference type="EMBL" id="JACIDU010000011">
    <property type="protein sequence ID" value="MBB4104391.1"/>
    <property type="molecule type" value="Genomic_DNA"/>
</dbReference>
<sequence>MSPSVALYFWREKGMSMDKVLSHTGFKRLADLHEELIYDLLAQEWAEDDMRMTPEQREHEELVEATWEEFGDYIREFVPPDEYDQEVERLLPLIKKTRQIIAAGRSKKFRESVKRRQLN</sequence>
<proteinExistence type="predicted"/>
<keyword evidence="2" id="KW-1185">Reference proteome</keyword>
<protein>
    <submittedName>
        <fullName evidence="1">Uncharacterized protein</fullName>
    </submittedName>
</protein>
<organism evidence="1 2">
    <name type="scientific">Allorhizobium borbori</name>
    <dbReference type="NCBI Taxonomy" id="485907"/>
    <lineage>
        <taxon>Bacteria</taxon>
        <taxon>Pseudomonadati</taxon>
        <taxon>Pseudomonadota</taxon>
        <taxon>Alphaproteobacteria</taxon>
        <taxon>Hyphomicrobiales</taxon>
        <taxon>Rhizobiaceae</taxon>
        <taxon>Rhizobium/Agrobacterium group</taxon>
        <taxon>Allorhizobium</taxon>
    </lineage>
</organism>